<evidence type="ECO:0000256" key="2">
    <source>
        <dbReference type="ARBA" id="ARBA00022746"/>
    </source>
</evidence>
<dbReference type="Proteomes" id="UP000666240">
    <property type="component" value="Unassembled WGS sequence"/>
</dbReference>
<evidence type="ECO:0000256" key="3">
    <source>
        <dbReference type="ARBA" id="ARBA00023002"/>
    </source>
</evidence>
<protein>
    <submittedName>
        <fullName evidence="6">Sterol desaturase family protein</fullName>
    </submittedName>
</protein>
<dbReference type="EMBL" id="JAGIYY010000001">
    <property type="protein sequence ID" value="MBP0437602.1"/>
    <property type="molecule type" value="Genomic_DNA"/>
</dbReference>
<keyword evidence="3" id="KW-0560">Oxidoreductase</keyword>
<dbReference type="AlphaFoldDB" id="A0A8J7UJR4"/>
<dbReference type="GO" id="GO:0016119">
    <property type="term" value="P:carotene metabolic process"/>
    <property type="evidence" value="ECO:0007669"/>
    <property type="project" value="TreeGrafter"/>
</dbReference>
<evidence type="ECO:0000313" key="6">
    <source>
        <dbReference type="EMBL" id="MBP0437602.1"/>
    </source>
</evidence>
<dbReference type="InterPro" id="IPR006694">
    <property type="entry name" value="Fatty_acid_hydroxylase"/>
</dbReference>
<dbReference type="GO" id="GO:0010291">
    <property type="term" value="F:beta-carotene 3-hydroxylase activity"/>
    <property type="evidence" value="ECO:0007669"/>
    <property type="project" value="TreeGrafter"/>
</dbReference>
<feature type="transmembrane region" description="Helical" evidence="4">
    <location>
        <begin position="53"/>
        <end position="71"/>
    </location>
</feature>
<dbReference type="InterPro" id="IPR045019">
    <property type="entry name" value="BETA-OHASE-like"/>
</dbReference>
<dbReference type="GO" id="GO:0016123">
    <property type="term" value="P:xanthophyll biosynthetic process"/>
    <property type="evidence" value="ECO:0007669"/>
    <property type="project" value="TreeGrafter"/>
</dbReference>
<keyword evidence="4" id="KW-1133">Transmembrane helix</keyword>
<reference evidence="6" key="1">
    <citation type="submission" date="2021-03" db="EMBL/GenBank/DDBJ databases">
        <title>Genome sequencing and assembly of Tianweitania sediminis.</title>
        <authorList>
            <person name="Chhetri G."/>
        </authorList>
    </citation>
    <scope>NUCLEOTIDE SEQUENCE</scope>
    <source>
        <strain evidence="6">Z8</strain>
    </source>
</reference>
<evidence type="ECO:0000313" key="7">
    <source>
        <dbReference type="Proteomes" id="UP000666240"/>
    </source>
</evidence>
<dbReference type="RefSeq" id="WP_209333597.1">
    <property type="nucleotide sequence ID" value="NZ_JAGIYY010000001.1"/>
</dbReference>
<comment type="caution">
    <text evidence="6">The sequence shown here is derived from an EMBL/GenBank/DDBJ whole genome shotgun (WGS) entry which is preliminary data.</text>
</comment>
<evidence type="ECO:0000256" key="4">
    <source>
        <dbReference type="SAM" id="Phobius"/>
    </source>
</evidence>
<evidence type="ECO:0000259" key="5">
    <source>
        <dbReference type="Pfam" id="PF04116"/>
    </source>
</evidence>
<sequence length="171" mass="19487">MNPFVAALLVIGTVVLMELGAYALHRWVMHGWGWGWHKSHHEDHDHVFEKNDLYALVFAGISIGLFALGTWVPLLTWIALGVTIYGALYFVFHDGLVHQRWLFKKPPRKGYLKRLYQAHRLHHAVDGKEGAVSFGFLYAPPVDVLKKDLSERRSALRDDTGDAQPPSRNLH</sequence>
<gene>
    <name evidence="6" type="ORF">J5Y06_02900</name>
</gene>
<proteinExistence type="inferred from homology"/>
<accession>A0A8J7UJR4</accession>
<comment type="similarity">
    <text evidence="1">Belongs to the sterol desaturase family.</text>
</comment>
<dbReference type="Pfam" id="PF04116">
    <property type="entry name" value="FA_hydroxylase"/>
    <property type="match status" value="1"/>
</dbReference>
<name>A0A8J7UJR4_9HYPH</name>
<organism evidence="6 7">
    <name type="scientific">Tianweitania sediminis</name>
    <dbReference type="NCBI Taxonomy" id="1502156"/>
    <lineage>
        <taxon>Bacteria</taxon>
        <taxon>Pseudomonadati</taxon>
        <taxon>Pseudomonadota</taxon>
        <taxon>Alphaproteobacteria</taxon>
        <taxon>Hyphomicrobiales</taxon>
        <taxon>Phyllobacteriaceae</taxon>
        <taxon>Tianweitania</taxon>
    </lineage>
</organism>
<dbReference type="PANTHER" id="PTHR31899:SF9">
    <property type="entry name" value="BETA-CAROTENE 3-HYDROXYLASE 1, CHLOROPLASTIC"/>
    <property type="match status" value="1"/>
</dbReference>
<keyword evidence="2" id="KW-0125">Carotenoid biosynthesis</keyword>
<keyword evidence="7" id="KW-1185">Reference proteome</keyword>
<keyword evidence="4" id="KW-0472">Membrane</keyword>
<feature type="transmembrane region" description="Helical" evidence="4">
    <location>
        <begin position="6"/>
        <end position="24"/>
    </location>
</feature>
<evidence type="ECO:0000256" key="1">
    <source>
        <dbReference type="ARBA" id="ARBA00009324"/>
    </source>
</evidence>
<feature type="transmembrane region" description="Helical" evidence="4">
    <location>
        <begin position="77"/>
        <end position="97"/>
    </location>
</feature>
<keyword evidence="4" id="KW-0812">Transmembrane</keyword>
<dbReference type="GO" id="GO:0005506">
    <property type="term" value="F:iron ion binding"/>
    <property type="evidence" value="ECO:0007669"/>
    <property type="project" value="InterPro"/>
</dbReference>
<dbReference type="PANTHER" id="PTHR31899">
    <property type="entry name" value="BETA-CAROTENE 3-HYDROXYLASE 1, CHLOROPLASTIC"/>
    <property type="match status" value="1"/>
</dbReference>
<feature type="domain" description="Fatty acid hydroxylase" evidence="5">
    <location>
        <begin position="12"/>
        <end position="136"/>
    </location>
</feature>